<gene>
    <name evidence="1" type="ORF">LTR97_009391</name>
</gene>
<organism evidence="1 2">
    <name type="scientific">Elasticomyces elasticus</name>
    <dbReference type="NCBI Taxonomy" id="574655"/>
    <lineage>
        <taxon>Eukaryota</taxon>
        <taxon>Fungi</taxon>
        <taxon>Dikarya</taxon>
        <taxon>Ascomycota</taxon>
        <taxon>Pezizomycotina</taxon>
        <taxon>Dothideomycetes</taxon>
        <taxon>Dothideomycetidae</taxon>
        <taxon>Mycosphaerellales</taxon>
        <taxon>Teratosphaeriaceae</taxon>
        <taxon>Elasticomyces</taxon>
    </lineage>
</organism>
<sequence length="141" mass="15156">MATPQPQQPPPSIPLIAIGITRPHALATSIALTGSPYHLAAVLDLSNTPPPYQFSAQNLGAVLWALHPRPLGLVTGTAVSSKDLEGIKPVWEEYVRDALEVEGGKGCWVALSDWHATTGPPPQGWEKEILRQLDEVFLPLA</sequence>
<accession>A0AAN7W5M8</accession>
<reference evidence="1" key="1">
    <citation type="submission" date="2023-08" db="EMBL/GenBank/DDBJ databases">
        <title>Black Yeasts Isolated from many extreme environments.</title>
        <authorList>
            <person name="Coleine C."/>
            <person name="Stajich J.E."/>
            <person name="Selbmann L."/>
        </authorList>
    </citation>
    <scope>NUCLEOTIDE SEQUENCE</scope>
    <source>
        <strain evidence="1">CCFEE 5810</strain>
    </source>
</reference>
<dbReference type="AlphaFoldDB" id="A0AAN7W5M8"/>
<dbReference type="EMBL" id="JAVRQU010000015">
    <property type="protein sequence ID" value="KAK5694801.1"/>
    <property type="molecule type" value="Genomic_DNA"/>
</dbReference>
<evidence type="ECO:0000313" key="1">
    <source>
        <dbReference type="EMBL" id="KAK5694801.1"/>
    </source>
</evidence>
<comment type="caution">
    <text evidence="1">The sequence shown here is derived from an EMBL/GenBank/DDBJ whole genome shotgun (WGS) entry which is preliminary data.</text>
</comment>
<evidence type="ECO:0000313" key="2">
    <source>
        <dbReference type="Proteomes" id="UP001310594"/>
    </source>
</evidence>
<protein>
    <submittedName>
        <fullName evidence="1">Uncharacterized protein</fullName>
    </submittedName>
</protein>
<dbReference type="Proteomes" id="UP001310594">
    <property type="component" value="Unassembled WGS sequence"/>
</dbReference>
<proteinExistence type="predicted"/>
<name>A0AAN7W5M8_9PEZI</name>